<comment type="function">
    <text evidence="9 10">This protein specifically catalyzes the removal of signal peptides from prolipoproteins.</text>
</comment>
<dbReference type="PANTHER" id="PTHR33695:SF1">
    <property type="entry name" value="LIPOPROTEIN SIGNAL PEPTIDASE"/>
    <property type="match status" value="1"/>
</dbReference>
<evidence type="ECO:0000256" key="4">
    <source>
        <dbReference type="ARBA" id="ARBA00022692"/>
    </source>
</evidence>
<name>A0A5C0SDZ9_CRATE</name>
<keyword evidence="7 9" id="KW-1133">Transmembrane helix</keyword>
<evidence type="ECO:0000256" key="9">
    <source>
        <dbReference type="HAMAP-Rule" id="MF_00161"/>
    </source>
</evidence>
<keyword evidence="4 9" id="KW-0812">Transmembrane</keyword>
<gene>
    <name evidence="9 12" type="primary">lspA</name>
    <name evidence="12" type="ORF">FQB35_06160</name>
</gene>
<feature type="transmembrane region" description="Helical" evidence="9">
    <location>
        <begin position="120"/>
        <end position="140"/>
    </location>
</feature>
<evidence type="ECO:0000256" key="3">
    <source>
        <dbReference type="ARBA" id="ARBA00022670"/>
    </source>
</evidence>
<keyword evidence="3 9" id="KW-0645">Protease</keyword>
<keyword evidence="8 9" id="KW-0472">Membrane</keyword>
<dbReference type="InterPro" id="IPR001872">
    <property type="entry name" value="Peptidase_A8"/>
</dbReference>
<evidence type="ECO:0000256" key="5">
    <source>
        <dbReference type="ARBA" id="ARBA00022750"/>
    </source>
</evidence>
<feature type="transmembrane region" description="Helical" evidence="9">
    <location>
        <begin position="83"/>
        <end position="100"/>
    </location>
</feature>
<evidence type="ECO:0000256" key="2">
    <source>
        <dbReference type="ARBA" id="ARBA00022475"/>
    </source>
</evidence>
<feature type="active site" evidence="9">
    <location>
        <position position="124"/>
    </location>
</feature>
<dbReference type="KEGG" id="crs:FQB35_06160"/>
<dbReference type="PROSITE" id="PS00855">
    <property type="entry name" value="SPASE_II"/>
    <property type="match status" value="1"/>
</dbReference>
<dbReference type="AlphaFoldDB" id="A0A5C0SDZ9"/>
<dbReference type="EC" id="3.4.23.36" evidence="9"/>
<dbReference type="Proteomes" id="UP000324646">
    <property type="component" value="Chromosome"/>
</dbReference>
<keyword evidence="6 9" id="KW-0378">Hydrolase</keyword>
<dbReference type="UniPathway" id="UPA00665"/>
<dbReference type="GO" id="GO:0005886">
    <property type="term" value="C:plasma membrane"/>
    <property type="evidence" value="ECO:0007669"/>
    <property type="project" value="UniProtKB-SubCell"/>
</dbReference>
<dbReference type="PRINTS" id="PR00781">
    <property type="entry name" value="LIPOSIGPTASE"/>
</dbReference>
<evidence type="ECO:0000256" key="7">
    <source>
        <dbReference type="ARBA" id="ARBA00022989"/>
    </source>
</evidence>
<dbReference type="GO" id="GO:0004190">
    <property type="term" value="F:aspartic-type endopeptidase activity"/>
    <property type="evidence" value="ECO:0007669"/>
    <property type="project" value="UniProtKB-UniRule"/>
</dbReference>
<evidence type="ECO:0000313" key="13">
    <source>
        <dbReference type="Proteomes" id="UP000324646"/>
    </source>
</evidence>
<comment type="catalytic activity">
    <reaction evidence="9 10">
        <text>Release of signal peptides from bacterial membrane prolipoproteins. Hydrolyzes -Xaa-Yaa-Zaa-|-(S,diacylglyceryl)Cys-, in which Xaa is hydrophobic (preferably Leu), and Yaa (Ala or Ser) and Zaa (Gly or Ala) have small, neutral side chains.</text>
        <dbReference type="EC" id="3.4.23.36"/>
    </reaction>
</comment>
<dbReference type="Pfam" id="PF01252">
    <property type="entry name" value="Peptidase_A8"/>
    <property type="match status" value="1"/>
</dbReference>
<organism evidence="12 13">
    <name type="scientific">Crassaminicella thermophila</name>
    <dbReference type="NCBI Taxonomy" id="2599308"/>
    <lineage>
        <taxon>Bacteria</taxon>
        <taxon>Bacillati</taxon>
        <taxon>Bacillota</taxon>
        <taxon>Clostridia</taxon>
        <taxon>Eubacteriales</taxon>
        <taxon>Clostridiaceae</taxon>
        <taxon>Crassaminicella</taxon>
    </lineage>
</organism>
<comment type="similarity">
    <text evidence="1 9 11">Belongs to the peptidase A8 family.</text>
</comment>
<sequence>MNYLMVLLIIILDQLSKYIVQSIFSVNKSMPIIENIFHLTYVRNVGAAFGILQNQKMFFVIITLVVISGIILFTRTQTNIHKLVVYSLSLIVGGAIGNLIDRIRFGYVVDFFDFRIWPVFNIADISIVVGAILLSYYLIIIDRVRN</sequence>
<dbReference type="GO" id="GO:0006508">
    <property type="term" value="P:proteolysis"/>
    <property type="evidence" value="ECO:0007669"/>
    <property type="project" value="UniProtKB-KW"/>
</dbReference>
<dbReference type="OrthoDB" id="9810259at2"/>
<dbReference type="EMBL" id="CP042243">
    <property type="protein sequence ID" value="QEK11986.1"/>
    <property type="molecule type" value="Genomic_DNA"/>
</dbReference>
<feature type="active site" evidence="9">
    <location>
        <position position="110"/>
    </location>
</feature>
<reference evidence="12 13" key="1">
    <citation type="submission" date="2019-07" db="EMBL/GenBank/DDBJ databases">
        <title>Complete genome of Crassaminicella thermophila SY095.</title>
        <authorList>
            <person name="Li X."/>
        </authorList>
    </citation>
    <scope>NUCLEOTIDE SEQUENCE [LARGE SCALE GENOMIC DNA]</scope>
    <source>
        <strain evidence="12 13">SY095</strain>
    </source>
</reference>
<comment type="caution">
    <text evidence="9">Lacks conserved residue(s) required for the propagation of feature annotation.</text>
</comment>
<protein>
    <recommendedName>
        <fullName evidence="9">Lipoprotein signal peptidase</fullName>
        <ecNumber evidence="9">3.4.23.36</ecNumber>
    </recommendedName>
    <alternativeName>
        <fullName evidence="9">Prolipoprotein signal peptidase</fullName>
    </alternativeName>
    <alternativeName>
        <fullName evidence="9">Signal peptidase II</fullName>
        <shortName evidence="9">SPase II</shortName>
    </alternativeName>
</protein>
<evidence type="ECO:0000256" key="8">
    <source>
        <dbReference type="ARBA" id="ARBA00023136"/>
    </source>
</evidence>
<accession>A0A5C0SDZ9</accession>
<evidence type="ECO:0000256" key="11">
    <source>
        <dbReference type="RuleBase" id="RU004181"/>
    </source>
</evidence>
<dbReference type="HAMAP" id="MF_00161">
    <property type="entry name" value="LspA"/>
    <property type="match status" value="1"/>
</dbReference>
<evidence type="ECO:0000256" key="10">
    <source>
        <dbReference type="RuleBase" id="RU000594"/>
    </source>
</evidence>
<evidence type="ECO:0000313" key="12">
    <source>
        <dbReference type="EMBL" id="QEK11986.1"/>
    </source>
</evidence>
<dbReference type="NCBIfam" id="TIGR00077">
    <property type="entry name" value="lspA"/>
    <property type="match status" value="1"/>
</dbReference>
<feature type="transmembrane region" description="Helical" evidence="9">
    <location>
        <begin position="57"/>
        <end position="74"/>
    </location>
</feature>
<evidence type="ECO:0000256" key="1">
    <source>
        <dbReference type="ARBA" id="ARBA00006139"/>
    </source>
</evidence>
<keyword evidence="5 9" id="KW-0064">Aspartyl protease</keyword>
<proteinExistence type="inferred from homology"/>
<keyword evidence="13" id="KW-1185">Reference proteome</keyword>
<evidence type="ECO:0000256" key="6">
    <source>
        <dbReference type="ARBA" id="ARBA00022801"/>
    </source>
</evidence>
<comment type="subcellular location">
    <subcellularLocation>
        <location evidence="9">Cell membrane</location>
        <topology evidence="9">Multi-pass membrane protein</topology>
    </subcellularLocation>
</comment>
<comment type="pathway">
    <text evidence="9">Protein modification; lipoprotein biosynthesis (signal peptide cleavage).</text>
</comment>
<dbReference type="PANTHER" id="PTHR33695">
    <property type="entry name" value="LIPOPROTEIN SIGNAL PEPTIDASE"/>
    <property type="match status" value="1"/>
</dbReference>
<keyword evidence="2 9" id="KW-1003">Cell membrane</keyword>
<dbReference type="RefSeq" id="WP_148809141.1">
    <property type="nucleotide sequence ID" value="NZ_CP042243.1"/>
</dbReference>